<accession>A0A5E7ZMD6</accession>
<reference evidence="1 2" key="1">
    <citation type="submission" date="2019-09" db="EMBL/GenBank/DDBJ databases">
        <authorList>
            <person name="Dittami M. S."/>
        </authorList>
    </citation>
    <scope>NUCLEOTIDE SEQUENCE [LARGE SCALE GENOMIC DNA]</scope>
    <source>
        <strain evidence="1">SPHINGO391</strain>
    </source>
</reference>
<dbReference type="EMBL" id="CABVLI010000042">
    <property type="protein sequence ID" value="VVT20176.1"/>
    <property type="molecule type" value="Genomic_DNA"/>
</dbReference>
<protein>
    <submittedName>
        <fullName evidence="1">Uncharacterized protein</fullName>
    </submittedName>
</protein>
<organism evidence="1 2">
    <name type="scientific">Sphingomonas aurantiaca</name>
    <dbReference type="NCBI Taxonomy" id="185949"/>
    <lineage>
        <taxon>Bacteria</taxon>
        <taxon>Pseudomonadati</taxon>
        <taxon>Pseudomonadota</taxon>
        <taxon>Alphaproteobacteria</taxon>
        <taxon>Sphingomonadales</taxon>
        <taxon>Sphingomonadaceae</taxon>
        <taxon>Sphingomonas</taxon>
    </lineage>
</organism>
<evidence type="ECO:0000313" key="2">
    <source>
        <dbReference type="Proteomes" id="UP000326857"/>
    </source>
</evidence>
<sequence>MAMFSFTDGVLPAGATFRRAAGTWSRTKRITYTDFDFTSGMLPKVVTVQRAAGPWSRRSSTGALELGTAANTARFDYDPPVENMIPNGTAVQNASGGTRTVTAGETKVVAPALASGERAIEFYNAGGSTVSTRTLSVDMRGDVGGEIVYFQSWNAGGVGSGLTFKRIVLTTTYQRYDFTVSVDVQYFAFGTSNTGGANEPVGAQTYYVRRRQLNSGPIALPYAETTGTAIYSPPVCRGILFEPSRTNYHLSSDVLTGRVTAGTVTFSTGRASPTGAVAARIAFADNSIVAPAANTPITAGQSWTTSVYVLADPATTINFGTNGLGATGNNKGVTSNVTTSWSRLTYTNSPASADSGLYMVLGTGAVGAGTGGSITARTIEATGIQMELGATASSYIATTTAIATRPVESIRIAVPTMADGNYLCTLFYVPGTYGSTNFDVSLGRVVSGVMTIGIPDAQRPGVLQMVRVPSLPSGVIEVGTSADTPRFDYDPATGALRGILAEPERTNMFLQSAINNTGWTRDGANIVPDVLTGLQGSPNLSRLDAVTTISAGGNIRVYRQAGDIDPAKTYSRSVFCKLGTPAYKFLWITGDGGSQICFNMETGVVVTGSAGLVGSVVALPNGVFRFAVAGVGANAGGKNTFFWLSDRSAAPSVGNSTPPGTFCYIGGAQSELGATATSYIPTVGTTVTRPAEVLPLDWTAQAIPDGQANVLYTFADASVKMIEQQIADGLSFVPVFNLSNYTIRSISILQTPAARSMTIGDRALRSTVLTDIGSRVATIRN</sequence>
<proteinExistence type="predicted"/>
<dbReference type="AlphaFoldDB" id="A0A5E7ZMD6"/>
<evidence type="ECO:0000313" key="1">
    <source>
        <dbReference type="EMBL" id="VVT20176.1"/>
    </source>
</evidence>
<gene>
    <name evidence="1" type="ORF">SPHINGO391_470036</name>
</gene>
<name>A0A5E7ZMD6_9SPHN</name>
<dbReference type="Proteomes" id="UP000326857">
    <property type="component" value="Unassembled WGS sequence"/>
</dbReference>